<sequence length="56" mass="6136">MKKIDKIEMLNINGGLNCVYHAIAAVFIYTNPITAGIDYFWGSNGTSLSQCLSNSH</sequence>
<proteinExistence type="predicted"/>
<organism evidence="2 3">
    <name type="scientific">Flavobacterium granuli</name>
    <dbReference type="NCBI Taxonomy" id="280093"/>
    <lineage>
        <taxon>Bacteria</taxon>
        <taxon>Pseudomonadati</taxon>
        <taxon>Bacteroidota</taxon>
        <taxon>Flavobacteriia</taxon>
        <taxon>Flavobacteriales</taxon>
        <taxon>Flavobacteriaceae</taxon>
        <taxon>Flavobacterium</taxon>
    </lineage>
</organism>
<dbReference type="Proteomes" id="UP000237771">
    <property type="component" value="Unassembled WGS sequence"/>
</dbReference>
<accession>A0A1M5U2J3</accession>
<protein>
    <submittedName>
        <fullName evidence="2">Uncharacterized protein</fullName>
    </submittedName>
</protein>
<evidence type="ECO:0000313" key="1">
    <source>
        <dbReference type="EMBL" id="PRZ19596.1"/>
    </source>
</evidence>
<gene>
    <name evidence="1" type="ORF">BC624_11515</name>
    <name evidence="2" type="ORF">SAMN05443373_11715</name>
</gene>
<dbReference type="AlphaFoldDB" id="A0A1M5U2J3"/>
<dbReference type="EMBL" id="PVUB01000015">
    <property type="protein sequence ID" value="PRZ19596.1"/>
    <property type="molecule type" value="Genomic_DNA"/>
</dbReference>
<evidence type="ECO:0000313" key="2">
    <source>
        <dbReference type="EMBL" id="SHH57247.1"/>
    </source>
</evidence>
<dbReference type="EMBL" id="FQWO01000017">
    <property type="protein sequence ID" value="SHH57247.1"/>
    <property type="molecule type" value="Genomic_DNA"/>
</dbReference>
<reference evidence="1 4" key="3">
    <citation type="submission" date="2018-03" db="EMBL/GenBank/DDBJ databases">
        <title>Genomic Encyclopedia of Archaeal and Bacterial Type Strains, Phase II (KMG-II): from individual species to whole genera.</title>
        <authorList>
            <person name="Goeker M."/>
        </authorList>
    </citation>
    <scope>NUCLEOTIDE SEQUENCE [LARGE SCALE GENOMIC DNA]</scope>
    <source>
        <strain evidence="1 4">DSM 17797</strain>
    </source>
</reference>
<dbReference type="Proteomes" id="UP000184384">
    <property type="component" value="Unassembled WGS sequence"/>
</dbReference>
<reference evidence="2" key="2">
    <citation type="submission" date="2016-11" db="EMBL/GenBank/DDBJ databases">
        <authorList>
            <person name="Jaros S."/>
            <person name="Januszkiewicz K."/>
            <person name="Wedrychowicz H."/>
        </authorList>
    </citation>
    <scope>NUCLEOTIDE SEQUENCE [LARGE SCALE GENOMIC DNA]</scope>
    <source>
        <strain evidence="2">DSM 19729</strain>
    </source>
</reference>
<name>A0A1M5U2J3_9FLAO</name>
<evidence type="ECO:0000313" key="3">
    <source>
        <dbReference type="Proteomes" id="UP000184384"/>
    </source>
</evidence>
<dbReference type="RefSeq" id="WP_170066916.1">
    <property type="nucleotide sequence ID" value="NZ_FQWO01000017.1"/>
</dbReference>
<keyword evidence="4" id="KW-1185">Reference proteome</keyword>
<reference evidence="3" key="1">
    <citation type="submission" date="2016-11" db="EMBL/GenBank/DDBJ databases">
        <authorList>
            <person name="Varghese N."/>
            <person name="Submissions S."/>
        </authorList>
    </citation>
    <scope>NUCLEOTIDE SEQUENCE [LARGE SCALE GENOMIC DNA]</scope>
    <source>
        <strain evidence="3">DSM 19729</strain>
    </source>
</reference>
<evidence type="ECO:0000313" key="4">
    <source>
        <dbReference type="Proteomes" id="UP000237771"/>
    </source>
</evidence>
<dbReference type="STRING" id="280093.SAMN05443373_11715"/>